<evidence type="ECO:0000313" key="4">
    <source>
        <dbReference type="EMBL" id="NGO66704.1"/>
    </source>
</evidence>
<dbReference type="Proteomes" id="UP000477849">
    <property type="component" value="Unassembled WGS sequence"/>
</dbReference>
<accession>A0A6M1RXY7</accession>
<dbReference type="CDD" id="cd16405">
    <property type="entry name" value="RepB_like_N"/>
    <property type="match status" value="1"/>
</dbReference>
<evidence type="ECO:0000256" key="1">
    <source>
        <dbReference type="ARBA" id="ARBA00006295"/>
    </source>
</evidence>
<comment type="similarity">
    <text evidence="1">Belongs to the ParB family.</text>
</comment>
<dbReference type="InterPro" id="IPR003115">
    <property type="entry name" value="ParB_N"/>
</dbReference>
<dbReference type="InterPro" id="IPR037972">
    <property type="entry name" value="RepB_N"/>
</dbReference>
<proteinExistence type="inferred from homology"/>
<dbReference type="SMART" id="SM00470">
    <property type="entry name" value="ParB"/>
    <property type="match status" value="1"/>
</dbReference>
<dbReference type="NCBIfam" id="TIGR03454">
    <property type="entry name" value="partition_RepB"/>
    <property type="match status" value="1"/>
</dbReference>
<reference evidence="4 5" key="1">
    <citation type="submission" date="2020-02" db="EMBL/GenBank/DDBJ databases">
        <title>Genome sequence of the type strain CCBAU10050 of Rhizobium daejeonense.</title>
        <authorList>
            <person name="Gao J."/>
            <person name="Sun J."/>
        </authorList>
    </citation>
    <scope>NUCLEOTIDE SEQUENCE [LARGE SCALE GENOMIC DNA]</scope>
    <source>
        <strain evidence="4 5">CCBAU10050</strain>
    </source>
</reference>
<dbReference type="GO" id="GO:0005694">
    <property type="term" value="C:chromosome"/>
    <property type="evidence" value="ECO:0007669"/>
    <property type="project" value="TreeGrafter"/>
</dbReference>
<dbReference type="InterPro" id="IPR036086">
    <property type="entry name" value="ParB/Sulfiredoxin_sf"/>
</dbReference>
<organism evidence="4 5">
    <name type="scientific">Rhizobium daejeonense</name>
    <dbReference type="NCBI Taxonomy" id="240521"/>
    <lineage>
        <taxon>Bacteria</taxon>
        <taxon>Pseudomonadati</taxon>
        <taxon>Pseudomonadota</taxon>
        <taxon>Alphaproteobacteria</taxon>
        <taxon>Hyphomicrobiales</taxon>
        <taxon>Rhizobiaceae</taxon>
        <taxon>Rhizobium/Agrobacterium group</taxon>
        <taxon>Rhizobium</taxon>
    </lineage>
</organism>
<dbReference type="NCBIfam" id="TIGR00180">
    <property type="entry name" value="parB_part"/>
    <property type="match status" value="1"/>
</dbReference>
<dbReference type="Gene3D" id="1.10.10.2830">
    <property type="match status" value="1"/>
</dbReference>
<dbReference type="Pfam" id="PF07506">
    <property type="entry name" value="RepB"/>
    <property type="match status" value="1"/>
</dbReference>
<dbReference type="RefSeq" id="WP_163898247.1">
    <property type="nucleotide sequence ID" value="NZ_CP048425.1"/>
</dbReference>
<evidence type="ECO:0000259" key="3">
    <source>
        <dbReference type="SMART" id="SM00470"/>
    </source>
</evidence>
<dbReference type="Gene3D" id="3.90.1530.30">
    <property type="match status" value="1"/>
</dbReference>
<dbReference type="InterPro" id="IPR050336">
    <property type="entry name" value="Chromosome_partition/occlusion"/>
</dbReference>
<dbReference type="PANTHER" id="PTHR33375">
    <property type="entry name" value="CHROMOSOME-PARTITIONING PROTEIN PARB-RELATED"/>
    <property type="match status" value="1"/>
</dbReference>
<evidence type="ECO:0000256" key="2">
    <source>
        <dbReference type="SAM" id="MobiDB-lite"/>
    </source>
</evidence>
<dbReference type="InterPro" id="IPR004437">
    <property type="entry name" value="ParB/RepB/Spo0J"/>
</dbReference>
<feature type="region of interest" description="Disordered" evidence="2">
    <location>
        <begin position="1"/>
        <end position="34"/>
    </location>
</feature>
<evidence type="ECO:0000313" key="5">
    <source>
        <dbReference type="Proteomes" id="UP000477849"/>
    </source>
</evidence>
<dbReference type="GO" id="GO:0003677">
    <property type="term" value="F:DNA binding"/>
    <property type="evidence" value="ECO:0007669"/>
    <property type="project" value="InterPro"/>
</dbReference>
<dbReference type="SUPFAM" id="SSF109709">
    <property type="entry name" value="KorB DNA-binding domain-like"/>
    <property type="match status" value="1"/>
</dbReference>
<sequence length="333" mass="37167">MKKSILQRMADAENRGDAGSTPDGMEKAVLSRRHSSPVISNVGRVLTQLTEDSIISLDPSKVERSPFKDRFDNDEEAERELEALKISIASEGQKIPVLVRPHPTKDDYYQLAYGYRRWAAIKAIMAEGEGSESIKIKAYVRDLTDRQLIEEQSLENGVRENLTWIEQAMWAVQLKSAGLSHRAICPILGLSEAAVSHLFRVTTVVPEDLVFAIGRAKGVGRPKWTAFAELLRDEMRIDAVRKIVQSAEFLKSDGAVRIALAIKAASGDLAKPQEVAQDETVEFVFGKRVFGRMKTTSAGTTVTIPKNETAFAHWLAERMPELMREYDHSAERS</sequence>
<dbReference type="SUPFAM" id="SSF110849">
    <property type="entry name" value="ParB/Sulfiredoxin"/>
    <property type="match status" value="1"/>
</dbReference>
<keyword evidence="5" id="KW-1185">Reference proteome</keyword>
<feature type="domain" description="ParB-like N-terminal" evidence="3">
    <location>
        <begin position="55"/>
        <end position="157"/>
    </location>
</feature>
<dbReference type="AlphaFoldDB" id="A0A6M1RXY7"/>
<dbReference type="GO" id="GO:0007059">
    <property type="term" value="P:chromosome segregation"/>
    <property type="evidence" value="ECO:0007669"/>
    <property type="project" value="TreeGrafter"/>
</dbReference>
<dbReference type="InterPro" id="IPR017819">
    <property type="entry name" value="Plasmid_partition_RepB"/>
</dbReference>
<dbReference type="InterPro" id="IPR011111">
    <property type="entry name" value="Plasmid_RepB"/>
</dbReference>
<name>A0A6M1RXY7_9HYPH</name>
<comment type="caution">
    <text evidence="4">The sequence shown here is derived from an EMBL/GenBank/DDBJ whole genome shotgun (WGS) entry which is preliminary data.</text>
</comment>
<dbReference type="Pfam" id="PF02195">
    <property type="entry name" value="ParB_N"/>
    <property type="match status" value="1"/>
</dbReference>
<protein>
    <submittedName>
        <fullName evidence="4">Plasmid partitioning protein RepB</fullName>
    </submittedName>
</protein>
<dbReference type="EMBL" id="JAAKZH010000015">
    <property type="protein sequence ID" value="NGO66704.1"/>
    <property type="molecule type" value="Genomic_DNA"/>
</dbReference>
<dbReference type="PANTHER" id="PTHR33375:SF1">
    <property type="entry name" value="CHROMOSOME-PARTITIONING PROTEIN PARB-RELATED"/>
    <property type="match status" value="1"/>
</dbReference>
<gene>
    <name evidence="4" type="primary">repB</name>
    <name evidence="4" type="ORF">G6N76_23870</name>
</gene>